<reference evidence="3" key="1">
    <citation type="journal article" date="2019" name="Int. J. Syst. Evol. Microbiol.">
        <title>The Global Catalogue of Microorganisms (GCM) 10K type strain sequencing project: providing services to taxonomists for standard genome sequencing and annotation.</title>
        <authorList>
            <consortium name="The Broad Institute Genomics Platform"/>
            <consortium name="The Broad Institute Genome Sequencing Center for Infectious Disease"/>
            <person name="Wu L."/>
            <person name="Ma J."/>
        </authorList>
    </citation>
    <scope>NUCLEOTIDE SEQUENCE [LARGE SCALE GENOMIC DNA]</scope>
    <source>
        <strain evidence="3">ZS-22-S1</strain>
    </source>
</reference>
<dbReference type="InterPro" id="IPR036390">
    <property type="entry name" value="WH_DNA-bd_sf"/>
</dbReference>
<evidence type="ECO:0000313" key="2">
    <source>
        <dbReference type="EMBL" id="MFC4853381.1"/>
    </source>
</evidence>
<evidence type="ECO:0000259" key="1">
    <source>
        <dbReference type="PROSITE" id="PS50931"/>
    </source>
</evidence>
<proteinExistence type="predicted"/>
<dbReference type="PANTHER" id="PTHR30419">
    <property type="entry name" value="HTH-TYPE TRANSCRIPTIONAL REGULATOR YBHD"/>
    <property type="match status" value="1"/>
</dbReference>
<protein>
    <submittedName>
        <fullName evidence="2">LysR family transcriptional regulator</fullName>
    </submittedName>
</protein>
<evidence type="ECO:0000313" key="3">
    <source>
        <dbReference type="Proteomes" id="UP001595859"/>
    </source>
</evidence>
<dbReference type="Proteomes" id="UP001595859">
    <property type="component" value="Unassembled WGS sequence"/>
</dbReference>
<dbReference type="PRINTS" id="PR00039">
    <property type="entry name" value="HTHLYSR"/>
</dbReference>
<accession>A0ABV9S1P6</accession>
<dbReference type="Gene3D" id="1.10.10.10">
    <property type="entry name" value="Winged helix-like DNA-binding domain superfamily/Winged helix DNA-binding domain"/>
    <property type="match status" value="1"/>
</dbReference>
<sequence>MDLEVRHFRLVEAIAQAGSITKAASAPGVSQPFLTAQLQRIERRVGGPLFRRDRTGSQPDRVWRHGRWPGTRCALGT</sequence>
<dbReference type="PROSITE" id="PS50931">
    <property type="entry name" value="HTH_LYSR"/>
    <property type="match status" value="1"/>
</dbReference>
<gene>
    <name evidence="2" type="ORF">ACFPCV_07685</name>
</gene>
<dbReference type="InterPro" id="IPR036388">
    <property type="entry name" value="WH-like_DNA-bd_sf"/>
</dbReference>
<dbReference type="InterPro" id="IPR000847">
    <property type="entry name" value="LysR_HTH_N"/>
</dbReference>
<dbReference type="SUPFAM" id="SSF46785">
    <property type="entry name" value="Winged helix' DNA-binding domain"/>
    <property type="match status" value="1"/>
</dbReference>
<dbReference type="RefSeq" id="WP_378055343.1">
    <property type="nucleotide sequence ID" value="NZ_JBHSIS010000003.1"/>
</dbReference>
<organism evidence="2 3">
    <name type="scientific">Actinophytocola glycyrrhizae</name>
    <dbReference type="NCBI Taxonomy" id="2044873"/>
    <lineage>
        <taxon>Bacteria</taxon>
        <taxon>Bacillati</taxon>
        <taxon>Actinomycetota</taxon>
        <taxon>Actinomycetes</taxon>
        <taxon>Pseudonocardiales</taxon>
        <taxon>Pseudonocardiaceae</taxon>
    </lineage>
</organism>
<comment type="caution">
    <text evidence="2">The sequence shown here is derived from an EMBL/GenBank/DDBJ whole genome shotgun (WGS) entry which is preliminary data.</text>
</comment>
<dbReference type="Pfam" id="PF00126">
    <property type="entry name" value="HTH_1"/>
    <property type="match status" value="1"/>
</dbReference>
<dbReference type="InterPro" id="IPR050950">
    <property type="entry name" value="HTH-type_LysR_regulators"/>
</dbReference>
<dbReference type="PANTHER" id="PTHR30419:SF8">
    <property type="entry name" value="NITROGEN ASSIMILATION TRANSCRIPTIONAL ACTIVATOR-RELATED"/>
    <property type="match status" value="1"/>
</dbReference>
<dbReference type="EMBL" id="JBHSIS010000003">
    <property type="protein sequence ID" value="MFC4853381.1"/>
    <property type="molecule type" value="Genomic_DNA"/>
</dbReference>
<keyword evidence="3" id="KW-1185">Reference proteome</keyword>
<name>A0ABV9S1P6_9PSEU</name>
<feature type="domain" description="HTH lysR-type" evidence="1">
    <location>
        <begin position="1"/>
        <end position="60"/>
    </location>
</feature>